<dbReference type="EMBL" id="JALKCH010000003">
    <property type="protein sequence ID" value="MCK0196191.1"/>
    <property type="molecule type" value="Genomic_DNA"/>
</dbReference>
<comment type="similarity">
    <text evidence="4 19">Belongs to the CobS family.</text>
</comment>
<organism evidence="20 21">
    <name type="scientific">Ancylobacter crimeensis</name>
    <dbReference type="NCBI Taxonomy" id="2579147"/>
    <lineage>
        <taxon>Bacteria</taxon>
        <taxon>Pseudomonadati</taxon>
        <taxon>Pseudomonadota</taxon>
        <taxon>Alphaproteobacteria</taxon>
        <taxon>Hyphomicrobiales</taxon>
        <taxon>Xanthobacteraceae</taxon>
        <taxon>Ancylobacter</taxon>
    </lineage>
</organism>
<comment type="catalytic activity">
    <reaction evidence="17 19">
        <text>alpha-ribazole + adenosylcob(III)inamide-GDP = adenosylcob(III)alamin + GMP + H(+)</text>
        <dbReference type="Rhea" id="RHEA:16049"/>
        <dbReference type="ChEBI" id="CHEBI:10329"/>
        <dbReference type="ChEBI" id="CHEBI:15378"/>
        <dbReference type="ChEBI" id="CHEBI:18408"/>
        <dbReference type="ChEBI" id="CHEBI:58115"/>
        <dbReference type="ChEBI" id="CHEBI:60487"/>
        <dbReference type="EC" id="2.7.8.26"/>
    </reaction>
</comment>
<dbReference type="InterPro" id="IPR003805">
    <property type="entry name" value="CobS"/>
</dbReference>
<feature type="transmembrane region" description="Helical" evidence="19">
    <location>
        <begin position="158"/>
        <end position="179"/>
    </location>
</feature>
<name>A0ABT0D8B6_9HYPH</name>
<evidence type="ECO:0000313" key="21">
    <source>
        <dbReference type="Proteomes" id="UP001203284"/>
    </source>
</evidence>
<dbReference type="Proteomes" id="UP001203284">
    <property type="component" value="Unassembled WGS sequence"/>
</dbReference>
<evidence type="ECO:0000256" key="19">
    <source>
        <dbReference type="HAMAP-Rule" id="MF_00719"/>
    </source>
</evidence>
<evidence type="ECO:0000256" key="5">
    <source>
        <dbReference type="ARBA" id="ARBA00013200"/>
    </source>
</evidence>
<dbReference type="HAMAP" id="MF_00719">
    <property type="entry name" value="CobS"/>
    <property type="match status" value="1"/>
</dbReference>
<feature type="transmembrane region" description="Helical" evidence="19">
    <location>
        <begin position="62"/>
        <end position="85"/>
    </location>
</feature>
<evidence type="ECO:0000256" key="2">
    <source>
        <dbReference type="ARBA" id="ARBA00004651"/>
    </source>
</evidence>
<dbReference type="PANTHER" id="PTHR34148:SF1">
    <property type="entry name" value="ADENOSYLCOBINAMIDE-GDP RIBAZOLETRANSFERASE"/>
    <property type="match status" value="1"/>
</dbReference>
<evidence type="ECO:0000256" key="17">
    <source>
        <dbReference type="ARBA" id="ARBA00048623"/>
    </source>
</evidence>
<keyword evidence="13 19" id="KW-0472">Membrane</keyword>
<evidence type="ECO:0000256" key="4">
    <source>
        <dbReference type="ARBA" id="ARBA00010561"/>
    </source>
</evidence>
<dbReference type="RefSeq" id="WP_247027061.1">
    <property type="nucleotide sequence ID" value="NZ_JALKCH010000003.1"/>
</dbReference>
<comment type="function">
    <text evidence="14 19">Joins adenosylcobinamide-GDP and alpha-ribazole to generate adenosylcobalamin (Ado-cobalamin). Also synthesizes adenosylcobalamin 5'-phosphate from adenosylcobinamide-GDP and alpha-ribazole 5'-phosphate.</text>
</comment>
<comment type="subcellular location">
    <subcellularLocation>
        <location evidence="2 19">Cell membrane</location>
        <topology evidence="2 19">Multi-pass membrane protein</topology>
    </subcellularLocation>
</comment>
<feature type="transmembrane region" description="Helical" evidence="19">
    <location>
        <begin position="129"/>
        <end position="152"/>
    </location>
</feature>
<evidence type="ECO:0000256" key="8">
    <source>
        <dbReference type="ARBA" id="ARBA00022573"/>
    </source>
</evidence>
<evidence type="ECO:0000256" key="18">
    <source>
        <dbReference type="ARBA" id="ARBA00049504"/>
    </source>
</evidence>
<evidence type="ECO:0000256" key="16">
    <source>
        <dbReference type="ARBA" id="ARBA00032853"/>
    </source>
</evidence>
<gene>
    <name evidence="19 20" type="primary">cobS</name>
    <name evidence="20" type="ORF">MWN34_04625</name>
</gene>
<proteinExistence type="inferred from homology"/>
<dbReference type="Pfam" id="PF02654">
    <property type="entry name" value="CobS"/>
    <property type="match status" value="1"/>
</dbReference>
<dbReference type="PANTHER" id="PTHR34148">
    <property type="entry name" value="ADENOSYLCOBINAMIDE-GDP RIBAZOLETRANSFERASE"/>
    <property type="match status" value="1"/>
</dbReference>
<accession>A0ABT0D8B6</accession>
<evidence type="ECO:0000256" key="13">
    <source>
        <dbReference type="ARBA" id="ARBA00023136"/>
    </source>
</evidence>
<feature type="transmembrane region" description="Helical" evidence="19">
    <location>
        <begin position="254"/>
        <end position="274"/>
    </location>
</feature>
<keyword evidence="21" id="KW-1185">Reference proteome</keyword>
<evidence type="ECO:0000256" key="10">
    <source>
        <dbReference type="ARBA" id="ARBA00022692"/>
    </source>
</evidence>
<evidence type="ECO:0000256" key="6">
    <source>
        <dbReference type="ARBA" id="ARBA00015850"/>
    </source>
</evidence>
<comment type="caution">
    <text evidence="20">The sequence shown here is derived from an EMBL/GenBank/DDBJ whole genome shotgun (WGS) entry which is preliminary data.</text>
</comment>
<dbReference type="EC" id="2.7.8.26" evidence="5 19"/>
<evidence type="ECO:0000256" key="7">
    <source>
        <dbReference type="ARBA" id="ARBA00022475"/>
    </source>
</evidence>
<comment type="cofactor">
    <cofactor evidence="1 19">
        <name>Mg(2+)</name>
        <dbReference type="ChEBI" id="CHEBI:18420"/>
    </cofactor>
</comment>
<reference evidence="20 21" key="1">
    <citation type="submission" date="2022-04" db="EMBL/GenBank/DDBJ databases">
        <authorList>
            <person name="Grouzdev D.S."/>
            <person name="Pantiukh K.S."/>
            <person name="Krutkina M.S."/>
        </authorList>
    </citation>
    <scope>NUCLEOTIDE SEQUENCE [LARGE SCALE GENOMIC DNA]</scope>
    <source>
        <strain evidence="20 21">6x-1</strain>
    </source>
</reference>
<keyword evidence="9 19" id="KW-0808">Transferase</keyword>
<comment type="pathway">
    <text evidence="3 19">Cofactor biosynthesis; adenosylcobalamin biosynthesis; adenosylcobalamin from cob(II)yrinate a,c-diamide: step 7/7.</text>
</comment>
<protein>
    <recommendedName>
        <fullName evidence="6 19">Adenosylcobinamide-GDP ribazoletransferase</fullName>
        <ecNumber evidence="5 19">2.7.8.26</ecNumber>
    </recommendedName>
    <alternativeName>
        <fullName evidence="16 19">Cobalamin synthase</fullName>
    </alternativeName>
    <alternativeName>
        <fullName evidence="15 19">Cobalamin-5'-phosphate synthase</fullName>
    </alternativeName>
</protein>
<evidence type="ECO:0000256" key="15">
    <source>
        <dbReference type="ARBA" id="ARBA00032605"/>
    </source>
</evidence>
<evidence type="ECO:0000256" key="3">
    <source>
        <dbReference type="ARBA" id="ARBA00004663"/>
    </source>
</evidence>
<keyword evidence="7 19" id="KW-1003">Cell membrane</keyword>
<keyword evidence="12 19" id="KW-1133">Transmembrane helix</keyword>
<evidence type="ECO:0000313" key="20">
    <source>
        <dbReference type="EMBL" id="MCK0196191.1"/>
    </source>
</evidence>
<keyword evidence="11 19" id="KW-0460">Magnesium</keyword>
<keyword evidence="8 19" id="KW-0169">Cobalamin biosynthesis</keyword>
<dbReference type="GO" id="GO:0051073">
    <property type="term" value="F:adenosylcobinamide-GDP ribazoletransferase activity"/>
    <property type="evidence" value="ECO:0007669"/>
    <property type="project" value="UniProtKB-EC"/>
</dbReference>
<evidence type="ECO:0000256" key="1">
    <source>
        <dbReference type="ARBA" id="ARBA00001946"/>
    </source>
</evidence>
<evidence type="ECO:0000256" key="14">
    <source>
        <dbReference type="ARBA" id="ARBA00025228"/>
    </source>
</evidence>
<evidence type="ECO:0000256" key="9">
    <source>
        <dbReference type="ARBA" id="ARBA00022679"/>
    </source>
</evidence>
<evidence type="ECO:0000256" key="12">
    <source>
        <dbReference type="ARBA" id="ARBA00022989"/>
    </source>
</evidence>
<comment type="catalytic activity">
    <reaction evidence="18 19">
        <text>alpha-ribazole 5'-phosphate + adenosylcob(III)inamide-GDP = adenosylcob(III)alamin 5'-phosphate + GMP + H(+)</text>
        <dbReference type="Rhea" id="RHEA:23560"/>
        <dbReference type="ChEBI" id="CHEBI:15378"/>
        <dbReference type="ChEBI" id="CHEBI:57918"/>
        <dbReference type="ChEBI" id="CHEBI:58115"/>
        <dbReference type="ChEBI" id="CHEBI:60487"/>
        <dbReference type="ChEBI" id="CHEBI:60493"/>
        <dbReference type="EC" id="2.7.8.26"/>
    </reaction>
</comment>
<dbReference type="NCBIfam" id="TIGR00317">
    <property type="entry name" value="cobS"/>
    <property type="match status" value="1"/>
</dbReference>
<keyword evidence="10 19" id="KW-0812">Transmembrane</keyword>
<sequence>MNDNQPRPSAAAFPWELIRALPGALRFLTRLPIPRLPFETAGTEHAAPDIATLAPALPVAGALVGAAGAAMLGLGLLLGLTPFLASTLAFATMIAITGAFHEDGLADLADGMGGMNPERRLSIMKDSRVGSFGVLALVVSVLLRVGALDALVERAPALAAAGLIAAAGASRVAGLFILHALPPARADGIARAAGVVPRGALFRAARVSLFLAAALVLPGFGPIALALALAFASVATAGIARLARVLLGGQTGDVAGAATQLAEIAFLLGLLMFAQPS</sequence>
<evidence type="ECO:0000256" key="11">
    <source>
        <dbReference type="ARBA" id="ARBA00022842"/>
    </source>
</evidence>